<dbReference type="EMBL" id="JAUTXU010000060">
    <property type="protein sequence ID" value="KAK3713752.1"/>
    <property type="molecule type" value="Genomic_DNA"/>
</dbReference>
<name>A0ACC3NCL0_9PEZI</name>
<proteinExistence type="predicted"/>
<accession>A0ACC3NCL0</accession>
<comment type="caution">
    <text evidence="1">The sequence shown here is derived from an EMBL/GenBank/DDBJ whole genome shotgun (WGS) entry which is preliminary data.</text>
</comment>
<evidence type="ECO:0000313" key="2">
    <source>
        <dbReference type="Proteomes" id="UP001281147"/>
    </source>
</evidence>
<sequence length="656" mass="72822">MSRSSTTSGQHESNPNPSTIDSGYVLSLPKLPNPVTSDPAYQRVLAWYLPTSVLDKLQPRLEKFGEEAVSDRINEWISNAETQQPYVKTRNVWGEKYGHDRLVTSEGWKRLGAWGIKNGVVAAGYEAEFGAYRRIAQHALNYIYSASSAVYSCPVSMTSGAGRLLFHQLHGLPAEHPFHEVYRRIVAREGNLISSQWMTERPGGSDVQNSETVAVHSPLSVQQKTEEMRFDEGEWLVSGYKFFCSATDCDVALMLAKTESGQLSLFMAPTTKTVKLPDGRTESVTNGIRFHRLKNKMGTKELPTAELELRDVRAWLVGPLDRGIATIATLLNVTRTHNFITALSCWRRGMAIAKGFARARSTIDQPLWTFPMHLRLLAGMEVKFQGLLQLAFFTTSLLSFADNGFPPDVPSGYAPLPQPGEQTKIVQRTLTAMAKAVICKVSCIALQECQEAMGGVGYMDEPDEPESNISRLYRDTAANMTWEGTTNVLSSEVVRHLSNSAYLYAFSSWFEQIVLAQIADDELRKALRASWMALKHKLSNAEEDLTSALADGRQTMFSLAWVVSGALLAHDAQRDANEAAVEVARRWILDREGGVGEFVLPDVVFASKPRAVDVKQRLNWDCRLVWGVDLPQDAATGYRAPVVESSGQPEKLVARL</sequence>
<protein>
    <submittedName>
        <fullName evidence="1">Uncharacterized protein</fullName>
    </submittedName>
</protein>
<dbReference type="Proteomes" id="UP001281147">
    <property type="component" value="Unassembled WGS sequence"/>
</dbReference>
<gene>
    <name evidence="1" type="ORF">LTR37_008238</name>
</gene>
<evidence type="ECO:0000313" key="1">
    <source>
        <dbReference type="EMBL" id="KAK3713752.1"/>
    </source>
</evidence>
<organism evidence="1 2">
    <name type="scientific">Vermiconidia calcicola</name>
    <dbReference type="NCBI Taxonomy" id="1690605"/>
    <lineage>
        <taxon>Eukaryota</taxon>
        <taxon>Fungi</taxon>
        <taxon>Dikarya</taxon>
        <taxon>Ascomycota</taxon>
        <taxon>Pezizomycotina</taxon>
        <taxon>Dothideomycetes</taxon>
        <taxon>Dothideomycetidae</taxon>
        <taxon>Mycosphaerellales</taxon>
        <taxon>Extremaceae</taxon>
        <taxon>Vermiconidia</taxon>
    </lineage>
</organism>
<keyword evidence="2" id="KW-1185">Reference proteome</keyword>
<reference evidence="1" key="1">
    <citation type="submission" date="2023-07" db="EMBL/GenBank/DDBJ databases">
        <title>Black Yeasts Isolated from many extreme environments.</title>
        <authorList>
            <person name="Coleine C."/>
            <person name="Stajich J.E."/>
            <person name="Selbmann L."/>
        </authorList>
    </citation>
    <scope>NUCLEOTIDE SEQUENCE</scope>
    <source>
        <strain evidence="1">CCFEE 5714</strain>
    </source>
</reference>